<evidence type="ECO:0000256" key="3">
    <source>
        <dbReference type="ARBA" id="ARBA00022692"/>
    </source>
</evidence>
<dbReference type="InterPro" id="IPR050833">
    <property type="entry name" value="Poly_Biosynth_Transport"/>
</dbReference>
<evidence type="ECO:0000256" key="1">
    <source>
        <dbReference type="ARBA" id="ARBA00004651"/>
    </source>
</evidence>
<keyword evidence="4 6" id="KW-1133">Transmembrane helix</keyword>
<feature type="transmembrane region" description="Helical" evidence="6">
    <location>
        <begin position="400"/>
        <end position="422"/>
    </location>
</feature>
<feature type="transmembrane region" description="Helical" evidence="6">
    <location>
        <begin position="180"/>
        <end position="206"/>
    </location>
</feature>
<evidence type="ECO:0000313" key="7">
    <source>
        <dbReference type="EMBL" id="MXN47575.1"/>
    </source>
</evidence>
<dbReference type="PANTHER" id="PTHR30250">
    <property type="entry name" value="PST FAMILY PREDICTED COLANIC ACID TRANSPORTER"/>
    <property type="match status" value="1"/>
</dbReference>
<dbReference type="OrthoDB" id="9800982at2"/>
<feature type="transmembrane region" description="Helical" evidence="6">
    <location>
        <begin position="340"/>
        <end position="361"/>
    </location>
</feature>
<proteinExistence type="predicted"/>
<organism evidence="7 8">
    <name type="scientific">Shinella kummerowiae</name>
    <dbReference type="NCBI Taxonomy" id="417745"/>
    <lineage>
        <taxon>Bacteria</taxon>
        <taxon>Pseudomonadati</taxon>
        <taxon>Pseudomonadota</taxon>
        <taxon>Alphaproteobacteria</taxon>
        <taxon>Hyphomicrobiales</taxon>
        <taxon>Rhizobiaceae</taxon>
        <taxon>Shinella</taxon>
    </lineage>
</organism>
<feature type="transmembrane region" description="Helical" evidence="6">
    <location>
        <begin position="123"/>
        <end position="143"/>
    </location>
</feature>
<feature type="transmembrane region" description="Helical" evidence="6">
    <location>
        <begin position="212"/>
        <end position="236"/>
    </location>
</feature>
<accession>A0A6N8SER8</accession>
<dbReference type="EMBL" id="WUMK01000008">
    <property type="protein sequence ID" value="MXN47575.1"/>
    <property type="molecule type" value="Genomic_DNA"/>
</dbReference>
<feature type="transmembrane region" description="Helical" evidence="6">
    <location>
        <begin position="42"/>
        <end position="63"/>
    </location>
</feature>
<name>A0A6N8SER8_9HYPH</name>
<dbReference type="AlphaFoldDB" id="A0A6N8SER8"/>
<comment type="subcellular location">
    <subcellularLocation>
        <location evidence="1">Cell membrane</location>
        <topology evidence="1">Multi-pass membrane protein</topology>
    </subcellularLocation>
</comment>
<evidence type="ECO:0000256" key="6">
    <source>
        <dbReference type="SAM" id="Phobius"/>
    </source>
</evidence>
<dbReference type="RefSeq" id="WP_160861102.1">
    <property type="nucleotide sequence ID" value="NZ_JAODWE010000009.1"/>
</dbReference>
<dbReference type="Proteomes" id="UP000435802">
    <property type="component" value="Unassembled WGS sequence"/>
</dbReference>
<evidence type="ECO:0000256" key="2">
    <source>
        <dbReference type="ARBA" id="ARBA00022475"/>
    </source>
</evidence>
<protein>
    <submittedName>
        <fullName evidence="7">Oligosaccharide flippase family protein</fullName>
    </submittedName>
</protein>
<feature type="transmembrane region" description="Helical" evidence="6">
    <location>
        <begin position="428"/>
        <end position="447"/>
    </location>
</feature>
<evidence type="ECO:0000256" key="5">
    <source>
        <dbReference type="ARBA" id="ARBA00023136"/>
    </source>
</evidence>
<feature type="transmembrane region" description="Helical" evidence="6">
    <location>
        <begin position="75"/>
        <end position="102"/>
    </location>
</feature>
<dbReference type="InterPro" id="IPR002797">
    <property type="entry name" value="Polysacc_synth"/>
</dbReference>
<feature type="transmembrane region" description="Helical" evidence="6">
    <location>
        <begin position="289"/>
        <end position="308"/>
    </location>
</feature>
<keyword evidence="8" id="KW-1185">Reference proteome</keyword>
<keyword evidence="2" id="KW-1003">Cell membrane</keyword>
<dbReference type="GO" id="GO:0005886">
    <property type="term" value="C:plasma membrane"/>
    <property type="evidence" value="ECO:0007669"/>
    <property type="project" value="UniProtKB-SubCell"/>
</dbReference>
<gene>
    <name evidence="7" type="ORF">GR138_20445</name>
</gene>
<evidence type="ECO:0000313" key="8">
    <source>
        <dbReference type="Proteomes" id="UP000435802"/>
    </source>
</evidence>
<reference evidence="7 8" key="1">
    <citation type="submission" date="2019-12" db="EMBL/GenBank/DDBJ databases">
        <title>Shinella kummerowiae sp. nov., a symbiotic bacterium isolated from root nodules of the herbal legume Kummerowia stipulacea.</title>
        <authorList>
            <person name="Gao J."/>
        </authorList>
    </citation>
    <scope>NUCLEOTIDE SEQUENCE [LARGE SCALE GENOMIC DNA]</scope>
    <source>
        <strain evidence="7 8">CCBAU 25048</strain>
    </source>
</reference>
<feature type="transmembrane region" description="Helical" evidence="6">
    <location>
        <begin position="149"/>
        <end position="168"/>
    </location>
</feature>
<dbReference type="Pfam" id="PF01943">
    <property type="entry name" value="Polysacc_synt"/>
    <property type="match status" value="1"/>
</dbReference>
<feature type="transmembrane region" description="Helical" evidence="6">
    <location>
        <begin position="257"/>
        <end position="283"/>
    </location>
</feature>
<evidence type="ECO:0000256" key="4">
    <source>
        <dbReference type="ARBA" id="ARBA00022989"/>
    </source>
</evidence>
<sequence>MAVIQSAERLLPSGLRGKAEPLLRALTTILSSDDPRNLAQRMALIAFAIRVASAAIAFLTQIVLARVMGEFEYGIFVFVWALIVIVGDMSCLGFHTTVVRFLPDYVGRSALAEIRGLTSTARIFAILSSTTLAVLGFLCLWFFRDSFAGYYVLPLFIGLFCMPMIALGDVLESTARAHSWAVVALSPTYIVRPLLILVFMVLAVTLGAPHTALTAMTAALAATYLTTVVQFFNIVYRLGKRYVAGPRKIEFSLWIKAALPIFLIEGFGFLLTNSDVIVVGFFLDPESVAIYFAAAKTMALVHFVFFSVKAAAAPRFSAMFSAGDRIALARFAGETVRWSFWPSLVVGGCVLLSGHLLLSLFGPAFTAGWSLMFILFAGILAKALVGPGEVLLTMSGEQRLCVAVYAVALAANILFNVTLIPLFGLTGAAIATAGAMVVEALLLHIVVRSKLSIILFAFANPVKASLVNGMDHHDR</sequence>
<comment type="caution">
    <text evidence="7">The sequence shown here is derived from an EMBL/GenBank/DDBJ whole genome shotgun (WGS) entry which is preliminary data.</text>
</comment>
<feature type="transmembrane region" description="Helical" evidence="6">
    <location>
        <begin position="367"/>
        <end position="388"/>
    </location>
</feature>
<dbReference type="PANTHER" id="PTHR30250:SF11">
    <property type="entry name" value="O-ANTIGEN TRANSPORTER-RELATED"/>
    <property type="match status" value="1"/>
</dbReference>
<keyword evidence="5 6" id="KW-0472">Membrane</keyword>
<keyword evidence="3 6" id="KW-0812">Transmembrane</keyword>